<protein>
    <recommendedName>
        <fullName evidence="2">GFO/IDH/MocA-like oxidoreductase domain-containing protein</fullName>
    </recommendedName>
</protein>
<evidence type="ECO:0000256" key="1">
    <source>
        <dbReference type="ARBA" id="ARBA00010928"/>
    </source>
</evidence>
<dbReference type="OrthoDB" id="64915at2759"/>
<dbReference type="Gene3D" id="3.30.360.10">
    <property type="entry name" value="Dihydrodipicolinate Reductase, domain 2"/>
    <property type="match status" value="1"/>
</dbReference>
<name>A0A507QL83_MONPU</name>
<feature type="domain" description="GFO/IDH/MocA-like oxidoreductase" evidence="2">
    <location>
        <begin position="8"/>
        <end position="78"/>
    </location>
</feature>
<dbReference type="Pfam" id="PF22725">
    <property type="entry name" value="GFO_IDH_MocA_C3"/>
    <property type="match status" value="1"/>
</dbReference>
<dbReference type="EMBL" id="VIFY01000208">
    <property type="protein sequence ID" value="TQB68543.1"/>
    <property type="molecule type" value="Genomic_DNA"/>
</dbReference>
<accession>A0A507QL83</accession>
<comment type="similarity">
    <text evidence="1">Belongs to the Gfo/Idh/MocA family.</text>
</comment>
<dbReference type="AlphaFoldDB" id="A0A507QL83"/>
<proteinExistence type="inferred from homology"/>
<evidence type="ECO:0000259" key="2">
    <source>
        <dbReference type="Pfam" id="PF22725"/>
    </source>
</evidence>
<dbReference type="InterPro" id="IPR055170">
    <property type="entry name" value="GFO_IDH_MocA-like_dom"/>
</dbReference>
<gene>
    <name evidence="3" type="ORF">MPDQ_003236</name>
</gene>
<reference evidence="3 4" key="1">
    <citation type="submission" date="2019-06" db="EMBL/GenBank/DDBJ databases">
        <title>Wine fermentation using esterase from Monascus purpureus.</title>
        <authorList>
            <person name="Geng C."/>
            <person name="Zhang Y."/>
        </authorList>
    </citation>
    <scope>NUCLEOTIDE SEQUENCE [LARGE SCALE GENOMIC DNA]</scope>
    <source>
        <strain evidence="3">HQ1</strain>
    </source>
</reference>
<dbReference type="SUPFAM" id="SSF55347">
    <property type="entry name" value="Glyceraldehyde-3-phosphate dehydrogenase-like, C-terminal domain"/>
    <property type="match status" value="1"/>
</dbReference>
<sequence length="81" mass="8662">MATARCGRKQPKYQGGFILDGGVHYVAGMRCATGMEIVEMKSTAVQIQPILTPLDTLNATLRFSNGAVGSLRFSVASPKVF</sequence>
<dbReference type="Proteomes" id="UP000319663">
    <property type="component" value="Unassembled WGS sequence"/>
</dbReference>
<organism evidence="3 4">
    <name type="scientific">Monascus purpureus</name>
    <name type="common">Red mold</name>
    <name type="synonym">Monascus anka</name>
    <dbReference type="NCBI Taxonomy" id="5098"/>
    <lineage>
        <taxon>Eukaryota</taxon>
        <taxon>Fungi</taxon>
        <taxon>Dikarya</taxon>
        <taxon>Ascomycota</taxon>
        <taxon>Pezizomycotina</taxon>
        <taxon>Eurotiomycetes</taxon>
        <taxon>Eurotiomycetidae</taxon>
        <taxon>Eurotiales</taxon>
        <taxon>Aspergillaceae</taxon>
        <taxon>Monascus</taxon>
    </lineage>
</organism>
<dbReference type="STRING" id="5098.A0A507QL83"/>
<evidence type="ECO:0000313" key="4">
    <source>
        <dbReference type="Proteomes" id="UP000319663"/>
    </source>
</evidence>
<evidence type="ECO:0000313" key="3">
    <source>
        <dbReference type="EMBL" id="TQB68543.1"/>
    </source>
</evidence>
<comment type="caution">
    <text evidence="3">The sequence shown here is derived from an EMBL/GenBank/DDBJ whole genome shotgun (WGS) entry which is preliminary data.</text>
</comment>
<keyword evidence="4" id="KW-1185">Reference proteome</keyword>